<proteinExistence type="inferred from homology"/>
<dbReference type="Gene3D" id="3.40.50.720">
    <property type="entry name" value="NAD(P)-binding Rossmann-like Domain"/>
    <property type="match status" value="1"/>
</dbReference>
<evidence type="ECO:0000256" key="1">
    <source>
        <dbReference type="ARBA" id="ARBA00000488"/>
    </source>
</evidence>
<dbReference type="InterPro" id="IPR038252">
    <property type="entry name" value="UBA_E1_C_sf"/>
</dbReference>
<dbReference type="EMBL" id="MPUH01000443">
    <property type="protein sequence ID" value="OMJ80020.1"/>
    <property type="molecule type" value="Genomic_DNA"/>
</dbReference>
<comment type="caution">
    <text evidence="12">The sequence shown here is derived from an EMBL/GenBank/DDBJ whole genome shotgun (WGS) entry which is preliminary data.</text>
</comment>
<dbReference type="Gene3D" id="3.10.290.60">
    <property type="entry name" value="Ubiquitin-activating enzyme E1, UFD domain"/>
    <property type="match status" value="1"/>
</dbReference>
<feature type="active site" description="Glycyl thioester intermediate" evidence="9">
    <location>
        <position position="585"/>
    </location>
</feature>
<organism evidence="12 13">
    <name type="scientific">Stentor coeruleus</name>
    <dbReference type="NCBI Taxonomy" id="5963"/>
    <lineage>
        <taxon>Eukaryota</taxon>
        <taxon>Sar</taxon>
        <taxon>Alveolata</taxon>
        <taxon>Ciliophora</taxon>
        <taxon>Postciliodesmatophora</taxon>
        <taxon>Heterotrichea</taxon>
        <taxon>Heterotrichida</taxon>
        <taxon>Stentoridae</taxon>
        <taxon>Stentor</taxon>
    </lineage>
</organism>
<dbReference type="NCBIfam" id="TIGR01408">
    <property type="entry name" value="Ube1"/>
    <property type="match status" value="1"/>
</dbReference>
<dbReference type="InterPro" id="IPR018965">
    <property type="entry name" value="Ub-activating_enz_E1_C"/>
</dbReference>
<evidence type="ECO:0000313" key="13">
    <source>
        <dbReference type="Proteomes" id="UP000187209"/>
    </source>
</evidence>
<dbReference type="GO" id="GO:0005737">
    <property type="term" value="C:cytoplasm"/>
    <property type="evidence" value="ECO:0007669"/>
    <property type="project" value="TreeGrafter"/>
</dbReference>
<feature type="domain" description="Ubiquitin-activating enzyme E1 C-terminal" evidence="11">
    <location>
        <begin position="874"/>
        <end position="1013"/>
    </location>
</feature>
<name>A0A1R2BTD5_9CILI</name>
<keyword evidence="6 10" id="KW-0547">Nucleotide-binding</keyword>
<dbReference type="InterPro" id="IPR042302">
    <property type="entry name" value="E1_FCCH_sf"/>
</dbReference>
<keyword evidence="7 10" id="KW-0833">Ubl conjugation pathway</keyword>
<evidence type="ECO:0000256" key="3">
    <source>
        <dbReference type="ARBA" id="ARBA00005673"/>
    </source>
</evidence>
<dbReference type="Pfam" id="PF09358">
    <property type="entry name" value="E1_UFD"/>
    <property type="match status" value="1"/>
</dbReference>
<evidence type="ECO:0000256" key="6">
    <source>
        <dbReference type="ARBA" id="ARBA00022741"/>
    </source>
</evidence>
<dbReference type="GO" id="GO:0019948">
    <property type="term" value="F:SUMO activating enzyme activity"/>
    <property type="evidence" value="ECO:0007669"/>
    <property type="project" value="TreeGrafter"/>
</dbReference>
<dbReference type="InterPro" id="IPR032420">
    <property type="entry name" value="E1_4HB"/>
</dbReference>
<dbReference type="OrthoDB" id="10252231at2759"/>
<dbReference type="InterPro" id="IPR000011">
    <property type="entry name" value="UBQ/SUMO-activ_enz_E1-like"/>
</dbReference>
<evidence type="ECO:0000256" key="2">
    <source>
        <dbReference type="ARBA" id="ARBA00004906"/>
    </source>
</evidence>
<comment type="pathway">
    <text evidence="2">Protein modification; protein ubiquitination.</text>
</comment>
<evidence type="ECO:0000256" key="9">
    <source>
        <dbReference type="PROSITE-ProRule" id="PRU10132"/>
    </source>
</evidence>
<accession>A0A1R2BTD5</accession>
<evidence type="ECO:0000256" key="5">
    <source>
        <dbReference type="ARBA" id="ARBA00022598"/>
    </source>
</evidence>
<keyword evidence="8 10" id="KW-0067">ATP-binding</keyword>
<reference evidence="12 13" key="1">
    <citation type="submission" date="2016-11" db="EMBL/GenBank/DDBJ databases">
        <title>The macronuclear genome of Stentor coeruleus: a giant cell with tiny introns.</title>
        <authorList>
            <person name="Slabodnick M."/>
            <person name="Ruby J.G."/>
            <person name="Reiff S.B."/>
            <person name="Swart E.C."/>
            <person name="Gosai S."/>
            <person name="Prabakaran S."/>
            <person name="Witkowska E."/>
            <person name="Larue G.E."/>
            <person name="Fisher S."/>
            <person name="Freeman R.M."/>
            <person name="Gunawardena J."/>
            <person name="Chu W."/>
            <person name="Stover N.A."/>
            <person name="Gregory B.D."/>
            <person name="Nowacki M."/>
            <person name="Derisi J."/>
            <person name="Roy S.W."/>
            <person name="Marshall W.F."/>
            <person name="Sood P."/>
        </authorList>
    </citation>
    <scope>NUCLEOTIDE SEQUENCE [LARGE SCALE GENOMIC DNA]</scope>
    <source>
        <strain evidence="12">WM001</strain>
    </source>
</reference>
<dbReference type="InterPro" id="IPR019572">
    <property type="entry name" value="UBA_E1_SCCH"/>
</dbReference>
<dbReference type="GO" id="GO:0031510">
    <property type="term" value="C:SUMO activating enzyme complex"/>
    <property type="evidence" value="ECO:0007669"/>
    <property type="project" value="TreeGrafter"/>
</dbReference>
<dbReference type="Gene3D" id="2.40.30.180">
    <property type="entry name" value="Ubiquitin-activating enzyme E1, FCCH domain"/>
    <property type="match status" value="1"/>
</dbReference>
<evidence type="ECO:0000256" key="4">
    <source>
        <dbReference type="ARBA" id="ARBA00012990"/>
    </source>
</evidence>
<dbReference type="GO" id="GO:0004839">
    <property type="term" value="F:ubiquitin activating enzyme activity"/>
    <property type="evidence" value="ECO:0007669"/>
    <property type="project" value="UniProtKB-EC"/>
</dbReference>
<dbReference type="EC" id="6.2.1.45" evidence="4"/>
<keyword evidence="13" id="KW-1185">Reference proteome</keyword>
<dbReference type="SUPFAM" id="SSF69572">
    <property type="entry name" value="Activating enzymes of the ubiquitin-like proteins"/>
    <property type="match status" value="2"/>
</dbReference>
<evidence type="ECO:0000256" key="7">
    <source>
        <dbReference type="ARBA" id="ARBA00022786"/>
    </source>
</evidence>
<sequence>MADIDTNLYSRQIGTFGMEMMGKLIKLDVLIHGLRGVGVETAKNLILAGPHSVTIVDNSIVEARDLGSNFYLTPENVGNTTRGKASLDKLQELNPHVRVSLHEGPLDEAFLSHFHVVFLSETDLDSLIRFNNFCRNHEPAIKFLSCEVFGAAGYGFVDFGNDFICFDKDGENNRSFIISNITNGNPGIVMVHEEKRHTYQDGDYVVFKEVQGMTEINGLEPMPVKFVSPFSFSIGDTSSFGSYTREGIVEQVKVPTKFEFKSFAETLKNPAVKEPLMVSDLGKFGRPEQLHFAQWAVREFQKIHHYLPELLNQGHANEVVEIAKALNEAGKESFSVDAIDEDVVRKVALYARSQVSPIASFWGGIMAQEIVKATGKYTPLQQWLHIDFFEIVPDNADRTLHNNRYDDQIALIGNEIHNKLAASYSFLVGAGALGCEFLKLYALMGVSSNGGQVVVTDDDSIEVSNLNRQFLFRRTDVGHSKSERATLAAKKMNPELNVLARQDRVSPENETIFDDTFWNSRNFVTNAVDNVNARLYVDGRCVWYEKPLLESGTLGTKANVQVCLPHKTQSYGDSQDPPEESIPMCTLKNFPHAIEHCIEWAKDEFQGTFSDGPQEVNKYFDDPIRYLASLGSSGNSTVQKDKLEKIKIFIALMKHANFEECVHVAREMLQDSFYNTISQLLHNFPADYATKDGTPFWSGPKRAPTPCVFDANDDTHLNYIISAANLMASVLGVPQNRNPEQVRNIVRNIQVKPFVPRVVAIQTEENQTVQGADDEQILSALLQEMKVVDREVAHKRLTPAVFEKDDDTNFHIDFITHAANLRARNYKINEADRQKTKMIAGKIIPAIATTTAMIAGAVAVELYKLHIHADIEKFRNIFVNLGVNIIVMSEPQPPMRTKSKDYDPIVMGPIKAYPEGFSTWEKLHVTGPCTLGEFNQKILSEHKLKVNIVSCGKTCLYNGYLPKNKHGDRLAKLLHVLYEEISGTKIIPGRRYLAVEVSCEGNEDGSDYAVPVIKYTF</sequence>
<keyword evidence="5 10" id="KW-0436">Ligase</keyword>
<dbReference type="FunFam" id="2.40.30.180:FF:000001">
    <property type="entry name" value="ubiquitin-like modifier-activating enzyme 1"/>
    <property type="match status" value="1"/>
</dbReference>
<dbReference type="Pfam" id="PF16190">
    <property type="entry name" value="E1_FCCH"/>
    <property type="match status" value="1"/>
</dbReference>
<dbReference type="GO" id="GO:0005524">
    <property type="term" value="F:ATP binding"/>
    <property type="evidence" value="ECO:0007669"/>
    <property type="project" value="UniProtKB-KW"/>
</dbReference>
<dbReference type="Gene3D" id="3.50.50.80">
    <property type="entry name" value="Ubiquitin-activating enzyme E1, inactive adenylation domain, subdomain 1"/>
    <property type="match status" value="1"/>
</dbReference>
<dbReference type="CDD" id="cd01490">
    <property type="entry name" value="Ube1_repeat2"/>
    <property type="match status" value="1"/>
</dbReference>
<dbReference type="SMART" id="SM00985">
    <property type="entry name" value="UBA_e1_C"/>
    <property type="match status" value="1"/>
</dbReference>
<dbReference type="Proteomes" id="UP000187209">
    <property type="component" value="Unassembled WGS sequence"/>
</dbReference>
<evidence type="ECO:0000256" key="10">
    <source>
        <dbReference type="RuleBase" id="RU000519"/>
    </source>
</evidence>
<dbReference type="Gene3D" id="1.10.10.2660">
    <property type="entry name" value="Ubiquitin-activating enzyme E1, SCCH domain"/>
    <property type="match status" value="1"/>
</dbReference>
<dbReference type="InterPro" id="IPR033127">
    <property type="entry name" value="UBQ-activ_enz_E1_Cys_AS"/>
</dbReference>
<dbReference type="PRINTS" id="PR01849">
    <property type="entry name" value="UBIQUITINACT"/>
</dbReference>
<dbReference type="InterPro" id="IPR042449">
    <property type="entry name" value="Ub-E1_IAD_1"/>
</dbReference>
<evidence type="ECO:0000256" key="8">
    <source>
        <dbReference type="ARBA" id="ARBA00022840"/>
    </source>
</evidence>
<dbReference type="PANTHER" id="PTHR10953:SF4">
    <property type="entry name" value="UBIQUITIN-ACTIVATING ENZYME E1 C-TERMINAL DOMAIN-CONTAINING PROTEIN"/>
    <property type="match status" value="1"/>
</dbReference>
<dbReference type="InterPro" id="IPR035985">
    <property type="entry name" value="Ubiquitin-activating_enz"/>
</dbReference>
<dbReference type="FunFam" id="3.50.50.80:FF:000005">
    <property type="entry name" value="Ubiquitin-activating enzyme E1"/>
    <property type="match status" value="1"/>
</dbReference>
<dbReference type="InterPro" id="IPR045886">
    <property type="entry name" value="ThiF/MoeB/HesA"/>
</dbReference>
<protein>
    <recommendedName>
        <fullName evidence="4">E1 ubiquitin-activating enzyme</fullName>
        <ecNumber evidence="4">6.2.1.45</ecNumber>
    </recommendedName>
</protein>
<dbReference type="AlphaFoldDB" id="A0A1R2BTD5"/>
<dbReference type="GO" id="GO:0016925">
    <property type="term" value="P:protein sumoylation"/>
    <property type="evidence" value="ECO:0007669"/>
    <property type="project" value="TreeGrafter"/>
</dbReference>
<dbReference type="InterPro" id="IPR000594">
    <property type="entry name" value="ThiF_NAD_FAD-bd"/>
</dbReference>
<dbReference type="Pfam" id="PF16191">
    <property type="entry name" value="E1_4HB"/>
    <property type="match status" value="1"/>
</dbReference>
<evidence type="ECO:0000313" key="12">
    <source>
        <dbReference type="EMBL" id="OMJ80020.1"/>
    </source>
</evidence>
<dbReference type="InterPro" id="IPR032418">
    <property type="entry name" value="E1_FCCH"/>
</dbReference>
<dbReference type="PANTHER" id="PTHR10953">
    <property type="entry name" value="UBIQUITIN-ACTIVATING ENZYME E1"/>
    <property type="match status" value="1"/>
</dbReference>
<dbReference type="PROSITE" id="PS00865">
    <property type="entry name" value="UBIQUITIN_ACTIVAT_2"/>
    <property type="match status" value="1"/>
</dbReference>
<evidence type="ECO:0000259" key="11">
    <source>
        <dbReference type="SMART" id="SM00985"/>
    </source>
</evidence>
<comment type="similarity">
    <text evidence="3 10">Belongs to the ubiquitin-activating E1 family.</text>
</comment>
<dbReference type="FunFam" id="1.10.10.2660:FF:000001">
    <property type="entry name" value="Ubiquitin-activating enzyme E1 1"/>
    <property type="match status" value="1"/>
</dbReference>
<dbReference type="Pfam" id="PF10585">
    <property type="entry name" value="UBA_E1_SCCH"/>
    <property type="match status" value="1"/>
</dbReference>
<dbReference type="InterPro" id="IPR018075">
    <property type="entry name" value="UBQ-activ_enz_E1"/>
</dbReference>
<dbReference type="InterPro" id="IPR042063">
    <property type="entry name" value="Ubi_acti_E1_SCCH"/>
</dbReference>
<gene>
    <name evidence="12" type="ORF">SteCoe_19844</name>
</gene>
<dbReference type="UniPathway" id="UPA00143"/>
<dbReference type="Pfam" id="PF00899">
    <property type="entry name" value="ThiF"/>
    <property type="match status" value="1"/>
</dbReference>
<dbReference type="Gene3D" id="3.40.50.12550">
    <property type="entry name" value="Ubiquitin-activating enzyme E1, inactive adenylation domain, subdomain 2"/>
    <property type="match status" value="1"/>
</dbReference>
<comment type="catalytic activity">
    <reaction evidence="1">
        <text>ATP + ubiquitin + [E1 ubiquitin-activating enzyme]-L-cysteine = AMP + diphosphate + S-ubiquitinyl-[E1 ubiquitin-activating enzyme]-L-cysteine.</text>
        <dbReference type="EC" id="6.2.1.45"/>
    </reaction>
</comment>